<comment type="caution">
    <text evidence="2">The sequence shown here is derived from an EMBL/GenBank/DDBJ whole genome shotgun (WGS) entry which is preliminary data.</text>
</comment>
<protein>
    <submittedName>
        <fullName evidence="2">Uncharacterized protein</fullName>
    </submittedName>
</protein>
<dbReference type="EMBL" id="BGPR01000007">
    <property type="protein sequence ID" value="GBL75310.1"/>
    <property type="molecule type" value="Genomic_DNA"/>
</dbReference>
<gene>
    <name evidence="2" type="ORF">AVEN_194527_1</name>
</gene>
<keyword evidence="3" id="KW-1185">Reference proteome</keyword>
<evidence type="ECO:0000256" key="1">
    <source>
        <dbReference type="SAM" id="MobiDB-lite"/>
    </source>
</evidence>
<organism evidence="2 3">
    <name type="scientific">Araneus ventricosus</name>
    <name type="common">Orbweaver spider</name>
    <name type="synonym">Epeira ventricosa</name>
    <dbReference type="NCBI Taxonomy" id="182803"/>
    <lineage>
        <taxon>Eukaryota</taxon>
        <taxon>Metazoa</taxon>
        <taxon>Ecdysozoa</taxon>
        <taxon>Arthropoda</taxon>
        <taxon>Chelicerata</taxon>
        <taxon>Arachnida</taxon>
        <taxon>Araneae</taxon>
        <taxon>Araneomorphae</taxon>
        <taxon>Entelegynae</taxon>
        <taxon>Araneoidea</taxon>
        <taxon>Araneidae</taxon>
        <taxon>Araneus</taxon>
    </lineage>
</organism>
<name>A0A4Y2A6J8_ARAVE</name>
<sequence length="133" mass="15084">MVHVKSYVVGQTFSRWCGTAIWRGWFDVKCRPRHLTTVQNYEVRPKIALLFLQNGTRGRGGLVSVKRTPAGMVRKFGEGVPDHKSFSSSDRDSKLRGPSQNSPRVASKRDVSATKQTVYYEIRDFPLVARAEK</sequence>
<dbReference type="Proteomes" id="UP000499080">
    <property type="component" value="Unassembled WGS sequence"/>
</dbReference>
<reference evidence="2 3" key="1">
    <citation type="journal article" date="2019" name="Sci. Rep.">
        <title>Orb-weaving spider Araneus ventricosus genome elucidates the spidroin gene catalogue.</title>
        <authorList>
            <person name="Kono N."/>
            <person name="Nakamura H."/>
            <person name="Ohtoshi R."/>
            <person name="Moran D.A.P."/>
            <person name="Shinohara A."/>
            <person name="Yoshida Y."/>
            <person name="Fujiwara M."/>
            <person name="Mori M."/>
            <person name="Tomita M."/>
            <person name="Arakawa K."/>
        </authorList>
    </citation>
    <scope>NUCLEOTIDE SEQUENCE [LARGE SCALE GENOMIC DNA]</scope>
</reference>
<evidence type="ECO:0000313" key="3">
    <source>
        <dbReference type="Proteomes" id="UP000499080"/>
    </source>
</evidence>
<proteinExistence type="predicted"/>
<evidence type="ECO:0000313" key="2">
    <source>
        <dbReference type="EMBL" id="GBL75310.1"/>
    </source>
</evidence>
<dbReference type="AlphaFoldDB" id="A0A4Y2A6J8"/>
<feature type="region of interest" description="Disordered" evidence="1">
    <location>
        <begin position="74"/>
        <end position="111"/>
    </location>
</feature>
<feature type="compositionally biased region" description="Basic and acidic residues" evidence="1">
    <location>
        <begin position="75"/>
        <end position="95"/>
    </location>
</feature>
<accession>A0A4Y2A6J8</accession>